<dbReference type="Proteomes" id="UP000255467">
    <property type="component" value="Unassembled WGS sequence"/>
</dbReference>
<dbReference type="SUPFAM" id="SSF88946">
    <property type="entry name" value="Sigma2 domain of RNA polymerase sigma factors"/>
    <property type="match status" value="1"/>
</dbReference>
<gene>
    <name evidence="10" type="primary">sigE_2</name>
    <name evidence="9" type="ORF">FOH10_18640</name>
    <name evidence="10" type="ORF">NCTC1934_04191</name>
</gene>
<feature type="domain" description="RNA polymerase sigma-70 region 2" evidence="7">
    <location>
        <begin position="78"/>
        <end position="145"/>
    </location>
</feature>
<dbReference type="GeneID" id="80334387"/>
<dbReference type="InterPro" id="IPR014284">
    <property type="entry name" value="RNA_pol_sigma-70_dom"/>
</dbReference>
<dbReference type="GO" id="GO:0016987">
    <property type="term" value="F:sigma factor activity"/>
    <property type="evidence" value="ECO:0007669"/>
    <property type="project" value="UniProtKB-KW"/>
</dbReference>
<evidence type="ECO:0000256" key="5">
    <source>
        <dbReference type="ARBA" id="ARBA00023163"/>
    </source>
</evidence>
<dbReference type="Gene3D" id="1.10.10.10">
    <property type="entry name" value="Winged helix-like DNA-binding domain superfamily/Winged helix DNA-binding domain"/>
    <property type="match status" value="1"/>
</dbReference>
<evidence type="ECO:0000256" key="4">
    <source>
        <dbReference type="ARBA" id="ARBA00023125"/>
    </source>
</evidence>
<dbReference type="InterPro" id="IPR039425">
    <property type="entry name" value="RNA_pol_sigma-70-like"/>
</dbReference>
<dbReference type="InterPro" id="IPR007627">
    <property type="entry name" value="RNA_pol_sigma70_r2"/>
</dbReference>
<comment type="similarity">
    <text evidence="1">Belongs to the sigma-70 factor family. ECF subfamily.</text>
</comment>
<dbReference type="NCBIfam" id="TIGR02937">
    <property type="entry name" value="sigma70-ECF"/>
    <property type="match status" value="1"/>
</dbReference>
<reference evidence="10 11" key="1">
    <citation type="submission" date="2018-06" db="EMBL/GenBank/DDBJ databases">
        <authorList>
            <consortium name="Pathogen Informatics"/>
            <person name="Doyle S."/>
        </authorList>
    </citation>
    <scope>NUCLEOTIDE SEQUENCE [LARGE SCALE GENOMIC DNA]</scope>
    <source>
        <strain evidence="10 11">NCTC1934</strain>
    </source>
</reference>
<dbReference type="InterPro" id="IPR013325">
    <property type="entry name" value="RNA_pol_sigma_r2"/>
</dbReference>
<evidence type="ECO:0000313" key="10">
    <source>
        <dbReference type="EMBL" id="SUA80265.1"/>
    </source>
</evidence>
<keyword evidence="11" id="KW-1185">Reference proteome</keyword>
<evidence type="ECO:0000313" key="12">
    <source>
        <dbReference type="Proteomes" id="UP000317039"/>
    </source>
</evidence>
<dbReference type="Proteomes" id="UP000317039">
    <property type="component" value="Chromosome"/>
</dbReference>
<dbReference type="SUPFAM" id="SSF88659">
    <property type="entry name" value="Sigma3 and sigma4 domains of RNA polymerase sigma factors"/>
    <property type="match status" value="1"/>
</dbReference>
<dbReference type="GO" id="GO:0003677">
    <property type="term" value="F:DNA binding"/>
    <property type="evidence" value="ECO:0007669"/>
    <property type="project" value="UniProtKB-KW"/>
</dbReference>
<evidence type="ECO:0000313" key="9">
    <source>
        <dbReference type="EMBL" id="QDP80427.1"/>
    </source>
</evidence>
<name>A0A378YSY7_9NOCA</name>
<sequence length="236" mass="25334">MKGPELVTEGKAAATSDIRDEGRGSAAQGASRRHLAGRGSKNSAATSESRRAAAELEKLIGPAANGDKHAVSDMLRIVYPLVRRYCAARMSGAAHLHVTTDDVAQEICLATVQAIPRYRDQGKSFLAFVYGISANKVADAYRRAQVHPAYPVAEFPDEPNTEAGPEERALASEARAATRELMKVLAPTHREVLVMRIVLGWTAAETAEAIGTSPGVVRVMQHRALNKLRAELRAAS</sequence>
<dbReference type="EMBL" id="CP041695">
    <property type="protein sequence ID" value="QDP80427.1"/>
    <property type="molecule type" value="Genomic_DNA"/>
</dbReference>
<evidence type="ECO:0000259" key="7">
    <source>
        <dbReference type="Pfam" id="PF04542"/>
    </source>
</evidence>
<evidence type="ECO:0000256" key="1">
    <source>
        <dbReference type="ARBA" id="ARBA00010641"/>
    </source>
</evidence>
<dbReference type="PANTHER" id="PTHR43133:SF58">
    <property type="entry name" value="ECF RNA POLYMERASE SIGMA FACTOR SIGD"/>
    <property type="match status" value="1"/>
</dbReference>
<protein>
    <submittedName>
        <fullName evidence="10">RNA polymerase sigma-E factor</fullName>
    </submittedName>
    <submittedName>
        <fullName evidence="9">Sigma-70 family RNA polymerase sigma factor</fullName>
    </submittedName>
</protein>
<dbReference type="STRING" id="1406858.GCA_000710895_06289"/>
<organism evidence="10 11">
    <name type="scientific">Nocardia otitidiscaviarum</name>
    <dbReference type="NCBI Taxonomy" id="1823"/>
    <lineage>
        <taxon>Bacteria</taxon>
        <taxon>Bacillati</taxon>
        <taxon>Actinomycetota</taxon>
        <taxon>Actinomycetes</taxon>
        <taxon>Mycobacteriales</taxon>
        <taxon>Nocardiaceae</taxon>
        <taxon>Nocardia</taxon>
    </lineage>
</organism>
<accession>A0A378YSY7</accession>
<dbReference type="OrthoDB" id="160825at2"/>
<keyword evidence="3" id="KW-0731">Sigma factor</keyword>
<dbReference type="AlphaFoldDB" id="A0A378YSY7"/>
<dbReference type="PANTHER" id="PTHR43133">
    <property type="entry name" value="RNA POLYMERASE ECF-TYPE SIGMA FACTO"/>
    <property type="match status" value="1"/>
</dbReference>
<keyword evidence="5" id="KW-0804">Transcription</keyword>
<dbReference type="GO" id="GO:0006352">
    <property type="term" value="P:DNA-templated transcription initiation"/>
    <property type="evidence" value="ECO:0007669"/>
    <property type="project" value="InterPro"/>
</dbReference>
<dbReference type="Pfam" id="PF04542">
    <property type="entry name" value="Sigma70_r2"/>
    <property type="match status" value="1"/>
</dbReference>
<dbReference type="InterPro" id="IPR007630">
    <property type="entry name" value="RNA_pol_sigma70_r4"/>
</dbReference>
<evidence type="ECO:0000313" key="11">
    <source>
        <dbReference type="Proteomes" id="UP000255467"/>
    </source>
</evidence>
<feature type="domain" description="RNA polymerase sigma-70 region 4" evidence="8">
    <location>
        <begin position="181"/>
        <end position="230"/>
    </location>
</feature>
<dbReference type="CDD" id="cd06171">
    <property type="entry name" value="Sigma70_r4"/>
    <property type="match status" value="1"/>
</dbReference>
<dbReference type="RefSeq" id="WP_081592564.1">
    <property type="nucleotide sequence ID" value="NZ_CP041695.1"/>
</dbReference>
<dbReference type="Pfam" id="PF04545">
    <property type="entry name" value="Sigma70_r4"/>
    <property type="match status" value="1"/>
</dbReference>
<keyword evidence="2" id="KW-0805">Transcription regulation</keyword>
<reference evidence="9 12" key="2">
    <citation type="submission" date="2019-07" db="EMBL/GenBank/DDBJ databases">
        <title>Complete Genome Sequence and Methylome Analysis of Nocardia otitidis-caviarum NEB252.</title>
        <authorList>
            <person name="Fomenkov A."/>
            <person name="Anton B.P."/>
            <person name="Vincze T."/>
            <person name="Roberts R.J."/>
        </authorList>
    </citation>
    <scope>NUCLEOTIDE SEQUENCE [LARGE SCALE GENOMIC DNA]</scope>
    <source>
        <strain evidence="9 12">NEB252</strain>
    </source>
</reference>
<dbReference type="KEGG" id="nod:FOH10_18640"/>
<dbReference type="EMBL" id="UGRY01000002">
    <property type="protein sequence ID" value="SUA80265.1"/>
    <property type="molecule type" value="Genomic_DNA"/>
</dbReference>
<evidence type="ECO:0000256" key="3">
    <source>
        <dbReference type="ARBA" id="ARBA00023082"/>
    </source>
</evidence>
<evidence type="ECO:0000256" key="6">
    <source>
        <dbReference type="SAM" id="MobiDB-lite"/>
    </source>
</evidence>
<feature type="region of interest" description="Disordered" evidence="6">
    <location>
        <begin position="1"/>
        <end position="48"/>
    </location>
</feature>
<evidence type="ECO:0000259" key="8">
    <source>
        <dbReference type="Pfam" id="PF04545"/>
    </source>
</evidence>
<proteinExistence type="inferred from homology"/>
<dbReference type="InterPro" id="IPR036388">
    <property type="entry name" value="WH-like_DNA-bd_sf"/>
</dbReference>
<keyword evidence="4" id="KW-0238">DNA-binding</keyword>
<evidence type="ECO:0000256" key="2">
    <source>
        <dbReference type="ARBA" id="ARBA00023015"/>
    </source>
</evidence>
<dbReference type="Gene3D" id="1.10.1740.10">
    <property type="match status" value="1"/>
</dbReference>
<dbReference type="InterPro" id="IPR013324">
    <property type="entry name" value="RNA_pol_sigma_r3/r4-like"/>
</dbReference>
<dbReference type="NCBIfam" id="NF007230">
    <property type="entry name" value="PRK09648.1"/>
    <property type="match status" value="1"/>
</dbReference>